<keyword evidence="1" id="KW-0677">Repeat</keyword>
<evidence type="ECO:0000256" key="1">
    <source>
        <dbReference type="ARBA" id="ARBA00022737"/>
    </source>
</evidence>
<feature type="transmembrane region" description="Helical" evidence="6">
    <location>
        <begin position="90"/>
        <end position="109"/>
    </location>
</feature>
<gene>
    <name evidence="8" type="ORF">QTG54_014132</name>
</gene>
<dbReference type="InterPro" id="IPR000582">
    <property type="entry name" value="Acyl-CoA-binding_protein"/>
</dbReference>
<dbReference type="InterPro" id="IPR014352">
    <property type="entry name" value="FERM/acyl-CoA-bd_prot_sf"/>
</dbReference>
<reference evidence="8" key="1">
    <citation type="submission" date="2023-06" db="EMBL/GenBank/DDBJ databases">
        <title>Survivors Of The Sea: Transcriptome response of Skeletonema marinoi to long-term dormancy.</title>
        <authorList>
            <person name="Pinder M.I.M."/>
            <person name="Kourtchenko O."/>
            <person name="Robertson E.K."/>
            <person name="Larsson T."/>
            <person name="Maumus F."/>
            <person name="Osuna-Cruz C.M."/>
            <person name="Vancaester E."/>
            <person name="Stenow R."/>
            <person name="Vandepoele K."/>
            <person name="Ploug H."/>
            <person name="Bruchert V."/>
            <person name="Godhe A."/>
            <person name="Topel M."/>
        </authorList>
    </citation>
    <scope>NUCLEOTIDE SEQUENCE</scope>
    <source>
        <strain evidence="8">R05AC</strain>
    </source>
</reference>
<dbReference type="InterPro" id="IPR036770">
    <property type="entry name" value="Ankyrin_rpt-contain_sf"/>
</dbReference>
<accession>A0AAD8XWB8</accession>
<keyword evidence="6" id="KW-0472">Membrane</keyword>
<feature type="non-terminal residue" evidence="8">
    <location>
        <position position="1"/>
    </location>
</feature>
<dbReference type="SUPFAM" id="SSF47027">
    <property type="entry name" value="Acyl-CoA binding protein"/>
    <property type="match status" value="1"/>
</dbReference>
<evidence type="ECO:0000259" key="7">
    <source>
        <dbReference type="PROSITE" id="PS51228"/>
    </source>
</evidence>
<sequence>PHNNRPRPPAPLDFLTPLAASRGQQQLLPPLLLYMPRREVDPDLYCPQAALVDKETADRVERRLARYRAKVKAQQQRNIIMMKQQQHQRLIWVGTGAMVLMSVTCWMWYKKSKTHQRRQRDNNNNSDDNELFNGTSEELQQLFNEAAKAARQLTMLDQRDQLMMYGLYKQALQGDVHDNNNTAPSKLNVVKRAKYDAWKKFTGLPKEFAMEKYCEVVYHFVNGGPSSFAGEDPDDNNDIVYQDDDDGECEEDVDEDGCPIHQDEDYMDSGMMGIRQSTLSSSDVHPINNESQSDSSSPEIRLRNAALSSNTTALEQAIQDGANLDDADESGQTALHFSADIGCIQCMRLLLAAGANVNATDQDGIGVLQTAVVAGIDVEGVRVLLEGGADPDAEDDDGDSPRSTVLEEGRSELVELFACYPPDDI</sequence>
<dbReference type="InterPro" id="IPR002110">
    <property type="entry name" value="Ankyrin_rpt"/>
</dbReference>
<dbReference type="GO" id="GO:0000062">
    <property type="term" value="F:fatty-acyl-CoA binding"/>
    <property type="evidence" value="ECO:0007669"/>
    <property type="project" value="InterPro"/>
</dbReference>
<dbReference type="Proteomes" id="UP001224775">
    <property type="component" value="Unassembled WGS sequence"/>
</dbReference>
<evidence type="ECO:0000313" key="8">
    <source>
        <dbReference type="EMBL" id="KAK1735066.1"/>
    </source>
</evidence>
<feature type="region of interest" description="Disordered" evidence="5">
    <location>
        <begin position="279"/>
        <end position="299"/>
    </location>
</feature>
<keyword evidence="6" id="KW-1133">Transmembrane helix</keyword>
<dbReference type="Gene3D" id="1.25.40.20">
    <property type="entry name" value="Ankyrin repeat-containing domain"/>
    <property type="match status" value="1"/>
</dbReference>
<feature type="compositionally biased region" description="Polar residues" evidence="5">
    <location>
        <begin position="279"/>
        <end position="298"/>
    </location>
</feature>
<dbReference type="AlphaFoldDB" id="A0AAD8XWB8"/>
<dbReference type="Gene3D" id="1.20.80.10">
    <property type="match status" value="1"/>
</dbReference>
<dbReference type="Pfam" id="PF00887">
    <property type="entry name" value="ACBP"/>
    <property type="match status" value="1"/>
</dbReference>
<dbReference type="PROSITE" id="PS51228">
    <property type="entry name" value="ACB_2"/>
    <property type="match status" value="1"/>
</dbReference>
<evidence type="ECO:0000256" key="3">
    <source>
        <dbReference type="ARBA" id="ARBA00023121"/>
    </source>
</evidence>
<evidence type="ECO:0000256" key="2">
    <source>
        <dbReference type="ARBA" id="ARBA00023043"/>
    </source>
</evidence>
<keyword evidence="6" id="KW-0812">Transmembrane</keyword>
<dbReference type="PANTHER" id="PTHR24119">
    <property type="entry name" value="ACYL-COA-BINDING DOMAIN-CONTAINING PROTEIN 6"/>
    <property type="match status" value="1"/>
</dbReference>
<dbReference type="InterPro" id="IPR035984">
    <property type="entry name" value="Acyl-CoA-binding_sf"/>
</dbReference>
<proteinExistence type="predicted"/>
<dbReference type="PROSITE" id="PS50088">
    <property type="entry name" value="ANK_REPEAT"/>
    <property type="match status" value="1"/>
</dbReference>
<dbReference type="SUPFAM" id="SSF48403">
    <property type="entry name" value="Ankyrin repeat"/>
    <property type="match status" value="1"/>
</dbReference>
<protein>
    <submittedName>
        <fullName evidence="8">Acyl-CoA-binding domain-containing protein</fullName>
    </submittedName>
</protein>
<comment type="caution">
    <text evidence="8">The sequence shown here is derived from an EMBL/GenBank/DDBJ whole genome shotgun (WGS) entry which is preliminary data.</text>
</comment>
<keyword evidence="9" id="KW-1185">Reference proteome</keyword>
<organism evidence="8 9">
    <name type="scientific">Skeletonema marinoi</name>
    <dbReference type="NCBI Taxonomy" id="267567"/>
    <lineage>
        <taxon>Eukaryota</taxon>
        <taxon>Sar</taxon>
        <taxon>Stramenopiles</taxon>
        <taxon>Ochrophyta</taxon>
        <taxon>Bacillariophyta</taxon>
        <taxon>Coscinodiscophyceae</taxon>
        <taxon>Thalassiosirophycidae</taxon>
        <taxon>Thalassiosirales</taxon>
        <taxon>Skeletonemataceae</taxon>
        <taxon>Skeletonema</taxon>
        <taxon>Skeletonema marinoi-dohrnii complex</taxon>
    </lineage>
</organism>
<feature type="region of interest" description="Disordered" evidence="5">
    <location>
        <begin position="388"/>
        <end position="407"/>
    </location>
</feature>
<keyword evidence="2 4" id="KW-0040">ANK repeat</keyword>
<dbReference type="PANTHER" id="PTHR24119:SF0">
    <property type="entry name" value="ACYL-COA-BINDING DOMAIN-CONTAINING PROTEIN 6"/>
    <property type="match status" value="1"/>
</dbReference>
<feature type="domain" description="ACB" evidence="7">
    <location>
        <begin position="139"/>
        <end position="226"/>
    </location>
</feature>
<dbReference type="PROSITE" id="PS50297">
    <property type="entry name" value="ANK_REP_REGION"/>
    <property type="match status" value="1"/>
</dbReference>
<dbReference type="EMBL" id="JATAAI010000035">
    <property type="protein sequence ID" value="KAK1735066.1"/>
    <property type="molecule type" value="Genomic_DNA"/>
</dbReference>
<evidence type="ECO:0000313" key="9">
    <source>
        <dbReference type="Proteomes" id="UP001224775"/>
    </source>
</evidence>
<feature type="compositionally biased region" description="Acidic residues" evidence="5">
    <location>
        <begin position="389"/>
        <end position="398"/>
    </location>
</feature>
<dbReference type="Pfam" id="PF12796">
    <property type="entry name" value="Ank_2"/>
    <property type="match status" value="1"/>
</dbReference>
<keyword evidence="3" id="KW-0446">Lipid-binding</keyword>
<feature type="repeat" description="ANK" evidence="4">
    <location>
        <begin position="330"/>
        <end position="362"/>
    </location>
</feature>
<evidence type="ECO:0000256" key="4">
    <source>
        <dbReference type="PROSITE-ProRule" id="PRU00023"/>
    </source>
</evidence>
<evidence type="ECO:0000256" key="5">
    <source>
        <dbReference type="SAM" id="MobiDB-lite"/>
    </source>
</evidence>
<name>A0AAD8XWB8_9STRA</name>
<evidence type="ECO:0000256" key="6">
    <source>
        <dbReference type="SAM" id="Phobius"/>
    </source>
</evidence>
<dbReference type="SMART" id="SM00248">
    <property type="entry name" value="ANK"/>
    <property type="match status" value="2"/>
</dbReference>